<keyword evidence="1" id="KW-0175">Coiled coil</keyword>
<accession>A0A178ZC76</accession>
<dbReference type="RefSeq" id="XP_018690448.1">
    <property type="nucleotide sequence ID" value="XM_018840701.1"/>
</dbReference>
<dbReference type="AlphaFoldDB" id="A0A178ZC76"/>
<keyword evidence="3" id="KW-0472">Membrane</keyword>
<keyword evidence="3" id="KW-0812">Transmembrane</keyword>
<organism evidence="5 6">
    <name type="scientific">Fonsecaea erecta</name>
    <dbReference type="NCBI Taxonomy" id="1367422"/>
    <lineage>
        <taxon>Eukaryota</taxon>
        <taxon>Fungi</taxon>
        <taxon>Dikarya</taxon>
        <taxon>Ascomycota</taxon>
        <taxon>Pezizomycotina</taxon>
        <taxon>Eurotiomycetes</taxon>
        <taxon>Chaetothyriomycetidae</taxon>
        <taxon>Chaetothyriales</taxon>
        <taxon>Herpotrichiellaceae</taxon>
        <taxon>Fonsecaea</taxon>
    </lineage>
</organism>
<feature type="compositionally biased region" description="Low complexity" evidence="2">
    <location>
        <begin position="449"/>
        <end position="467"/>
    </location>
</feature>
<dbReference type="Proteomes" id="UP000078343">
    <property type="component" value="Unassembled WGS sequence"/>
</dbReference>
<evidence type="ECO:0000256" key="3">
    <source>
        <dbReference type="SAM" id="Phobius"/>
    </source>
</evidence>
<keyword evidence="4" id="KW-0732">Signal</keyword>
<comment type="caution">
    <text evidence="5">The sequence shown here is derived from an EMBL/GenBank/DDBJ whole genome shotgun (WGS) entry which is preliminary data.</text>
</comment>
<dbReference type="STRING" id="1367422.A0A178ZC76"/>
<dbReference type="GeneID" id="30013362"/>
<dbReference type="EMBL" id="LVYI01000008">
    <property type="protein sequence ID" value="OAP57081.1"/>
    <property type="molecule type" value="Genomic_DNA"/>
</dbReference>
<evidence type="ECO:0000256" key="2">
    <source>
        <dbReference type="SAM" id="MobiDB-lite"/>
    </source>
</evidence>
<gene>
    <name evidence="5" type="ORF">AYL99_09194</name>
</gene>
<feature type="transmembrane region" description="Helical" evidence="3">
    <location>
        <begin position="138"/>
        <end position="160"/>
    </location>
</feature>
<evidence type="ECO:0000313" key="5">
    <source>
        <dbReference type="EMBL" id="OAP57081.1"/>
    </source>
</evidence>
<proteinExistence type="predicted"/>
<dbReference type="OrthoDB" id="4154015at2759"/>
<evidence type="ECO:0000256" key="1">
    <source>
        <dbReference type="SAM" id="Coils"/>
    </source>
</evidence>
<keyword evidence="6" id="KW-1185">Reference proteome</keyword>
<protein>
    <submittedName>
        <fullName evidence="5">Uncharacterized protein</fullName>
    </submittedName>
</protein>
<feature type="coiled-coil region" evidence="1">
    <location>
        <begin position="171"/>
        <end position="198"/>
    </location>
</feature>
<name>A0A178ZC76_9EURO</name>
<feature type="chain" id="PRO_5008098447" evidence="4">
    <location>
        <begin position="27"/>
        <end position="517"/>
    </location>
</feature>
<feature type="compositionally biased region" description="Pro residues" evidence="2">
    <location>
        <begin position="468"/>
        <end position="478"/>
    </location>
</feature>
<feature type="coiled-coil region" evidence="1">
    <location>
        <begin position="286"/>
        <end position="433"/>
    </location>
</feature>
<keyword evidence="3" id="KW-1133">Transmembrane helix</keyword>
<reference evidence="5 6" key="1">
    <citation type="submission" date="2016-04" db="EMBL/GenBank/DDBJ databases">
        <title>Draft genome of Fonsecaea erecta CBS 125763.</title>
        <authorList>
            <person name="Weiss V.A."/>
            <person name="Vicente V.A."/>
            <person name="Raittz R.T."/>
            <person name="Moreno L.F."/>
            <person name="De Souza E.M."/>
            <person name="Pedrosa F.O."/>
            <person name="Steffens M.B."/>
            <person name="Faoro H."/>
            <person name="Tadra-Sfeir M.Z."/>
            <person name="Najafzadeh M.J."/>
            <person name="Felipe M.S."/>
            <person name="Teixeira M."/>
            <person name="Sun J."/>
            <person name="Xi L."/>
            <person name="Gomes R."/>
            <person name="De Azevedo C.M."/>
            <person name="Salgado C.G."/>
            <person name="Da Silva M.B."/>
            <person name="Nascimento M.F."/>
            <person name="Queiroz-Telles F."/>
            <person name="Attili D.S."/>
            <person name="Gorbushina A."/>
        </authorList>
    </citation>
    <scope>NUCLEOTIDE SEQUENCE [LARGE SCALE GENOMIC DNA]</scope>
    <source>
        <strain evidence="5 6">CBS 125763</strain>
    </source>
</reference>
<evidence type="ECO:0000256" key="4">
    <source>
        <dbReference type="SAM" id="SignalP"/>
    </source>
</evidence>
<evidence type="ECO:0000313" key="6">
    <source>
        <dbReference type="Proteomes" id="UP000078343"/>
    </source>
</evidence>
<sequence>MASDKVFWMVLLAKVGVFEWWVSSTARYPEASPAEDFPRQARDFSGGSLFASESWIEGQRFVVPEITTGPANHGILVDPILLKTCVPLTIDEGVWRPTCPVIQRQPRIEIPAVVSMSEAGSLSPGATPGDPQSPSTPVLFFALLALLSLVFPVLAIWHTFAKADCDHDGQSRDLADKVKEQEATIAGLEDRLRGTEMVEEQLAKCSAQLAEDSKAMGQMHELVEKQKAMLEKKSSLIKEQETTMAQQMELVSEQAAKMAEKDSTIAELRAAMAQQTAVVTEQAAKLAEKSSLIKEQRSALAKKEEEIEEQVALMVEQDSTIKEQEALMVGQGSEIEELREVLRQKENELKEEEGATARVEEEREAERKAAAEHASALASTRDRLTKQLEEANKELRAATFFDKDLSRRREEMMVKLNKRLHQHTRHIIELKAQIEGLGQVPVSPPVVGDTTPAPAPTSEEPDAATPAPSTPAPAPSAPTPGRQLTDSRWADATPPSGPAALRAGVQGRGRGRGRGGH</sequence>
<feature type="signal peptide" evidence="4">
    <location>
        <begin position="1"/>
        <end position="26"/>
    </location>
</feature>
<feature type="region of interest" description="Disordered" evidence="2">
    <location>
        <begin position="439"/>
        <end position="517"/>
    </location>
</feature>